<feature type="binding site" evidence="14">
    <location>
        <position position="42"/>
    </location>
    <ligand>
        <name>Mg(2+)</name>
        <dbReference type="ChEBI" id="CHEBI:18420"/>
        <label>1</label>
    </ligand>
</feature>
<feature type="binding site" evidence="14">
    <location>
        <position position="42"/>
    </location>
    <ligand>
        <name>Mg(2+)</name>
        <dbReference type="ChEBI" id="CHEBI:18420"/>
        <label>2</label>
    </ligand>
</feature>
<proteinExistence type="inferred from homology"/>
<evidence type="ECO:0000313" key="17">
    <source>
        <dbReference type="Proteomes" id="UP000198615"/>
    </source>
</evidence>
<evidence type="ECO:0000256" key="10">
    <source>
        <dbReference type="ARBA" id="ARBA00022723"/>
    </source>
</evidence>
<feature type="binding site" evidence="14">
    <location>
        <position position="157"/>
    </location>
    <ligand>
        <name>Mg(2+)</name>
        <dbReference type="ChEBI" id="CHEBI:18420"/>
        <label>2</label>
    </ligand>
</feature>
<evidence type="ECO:0000256" key="4">
    <source>
        <dbReference type="ARBA" id="ARBA00004904"/>
    </source>
</evidence>
<comment type="similarity">
    <text evidence="14">Belongs to the DHBP synthase family.</text>
</comment>
<dbReference type="UniPathway" id="UPA00275">
    <property type="reaction ID" value="UER00399"/>
</dbReference>
<keyword evidence="12 14" id="KW-0464">Manganese</keyword>
<comment type="pathway">
    <text evidence="4 14">Cofactor biosynthesis; riboflavin biosynthesis; 2-hydroxy-3-oxobutyl phosphate from D-ribulose 5-phosphate: step 1/1.</text>
</comment>
<dbReference type="Pfam" id="PF00925">
    <property type="entry name" value="GTP_cyclohydro2"/>
    <property type="match status" value="1"/>
</dbReference>
<dbReference type="NCBIfam" id="TIGR00506">
    <property type="entry name" value="ribB"/>
    <property type="match status" value="1"/>
</dbReference>
<keyword evidence="11 14" id="KW-0460">Magnesium</keyword>
<evidence type="ECO:0000313" key="16">
    <source>
        <dbReference type="EMBL" id="SDF10523.1"/>
    </source>
</evidence>
<reference evidence="16 17" key="1">
    <citation type="submission" date="2016-10" db="EMBL/GenBank/DDBJ databases">
        <authorList>
            <person name="Varghese N."/>
            <person name="Submissions S."/>
        </authorList>
    </citation>
    <scope>NUCLEOTIDE SEQUENCE [LARGE SCALE GENOMIC DNA]</scope>
    <source>
        <strain evidence="16 17">DSM 18839</strain>
    </source>
</reference>
<comment type="subunit">
    <text evidence="14">Homodimer.</text>
</comment>
<evidence type="ECO:0000256" key="7">
    <source>
        <dbReference type="ARBA" id="ARBA00012153"/>
    </source>
</evidence>
<dbReference type="InterPro" id="IPR017945">
    <property type="entry name" value="DHBP_synth_RibB-like_a/b_dom"/>
</dbReference>
<evidence type="ECO:0000256" key="1">
    <source>
        <dbReference type="ARBA" id="ARBA00000141"/>
    </source>
</evidence>
<feature type="site" description="Essential for catalytic activity" evidence="14">
    <location>
        <position position="178"/>
    </location>
</feature>
<comment type="cofactor">
    <cofactor evidence="2">
        <name>Mn(2+)</name>
        <dbReference type="ChEBI" id="CHEBI:29035"/>
    </cofactor>
</comment>
<evidence type="ECO:0000259" key="15">
    <source>
        <dbReference type="Pfam" id="PF00925"/>
    </source>
</evidence>
<evidence type="ECO:0000256" key="9">
    <source>
        <dbReference type="ARBA" id="ARBA00022619"/>
    </source>
</evidence>
<comment type="function">
    <text evidence="3 14">Catalyzes the conversion of D-ribulose 5-phosphate to formate and 3,4-dihydroxy-2-butanone 4-phosphate.</text>
</comment>
<evidence type="ECO:0000256" key="12">
    <source>
        <dbReference type="ARBA" id="ARBA00023211"/>
    </source>
</evidence>
<dbReference type="AlphaFoldDB" id="A0A8G2BE08"/>
<dbReference type="InterPro" id="IPR000422">
    <property type="entry name" value="DHBP_synthase_RibB"/>
</dbReference>
<dbReference type="InterPro" id="IPR032677">
    <property type="entry name" value="GTP_cyclohydro_II"/>
</dbReference>
<evidence type="ECO:0000256" key="6">
    <source>
        <dbReference type="ARBA" id="ARBA00008976"/>
    </source>
</evidence>
<comment type="caution">
    <text evidence="16">The sequence shown here is derived from an EMBL/GenBank/DDBJ whole genome shotgun (WGS) entry which is preliminary data.</text>
</comment>
<dbReference type="Pfam" id="PF00926">
    <property type="entry name" value="DHBP_synthase"/>
    <property type="match status" value="1"/>
</dbReference>
<organism evidence="16 17">
    <name type="scientific">Thalassobaculum litoreum DSM 18839</name>
    <dbReference type="NCBI Taxonomy" id="1123362"/>
    <lineage>
        <taxon>Bacteria</taxon>
        <taxon>Pseudomonadati</taxon>
        <taxon>Pseudomonadota</taxon>
        <taxon>Alphaproteobacteria</taxon>
        <taxon>Rhodospirillales</taxon>
        <taxon>Thalassobaculaceae</taxon>
        <taxon>Thalassobaculum</taxon>
    </lineage>
</organism>
<dbReference type="GO" id="GO:0009231">
    <property type="term" value="P:riboflavin biosynthetic process"/>
    <property type="evidence" value="ECO:0007669"/>
    <property type="project" value="UniProtKB-UniRule"/>
</dbReference>
<dbReference type="GO" id="GO:0003935">
    <property type="term" value="F:GTP cyclohydrolase II activity"/>
    <property type="evidence" value="ECO:0007669"/>
    <property type="project" value="TreeGrafter"/>
</dbReference>
<feature type="domain" description="GTP cyclohydrolase II" evidence="15">
    <location>
        <begin position="222"/>
        <end position="379"/>
    </location>
</feature>
<evidence type="ECO:0000256" key="14">
    <source>
        <dbReference type="HAMAP-Rule" id="MF_00180"/>
    </source>
</evidence>
<feature type="binding site" evidence="14">
    <location>
        <begin position="41"/>
        <end position="42"/>
    </location>
    <ligand>
        <name>D-ribulose 5-phosphate</name>
        <dbReference type="ChEBI" id="CHEBI:58121"/>
    </ligand>
</feature>
<dbReference type="GO" id="GO:0030145">
    <property type="term" value="F:manganese ion binding"/>
    <property type="evidence" value="ECO:0007669"/>
    <property type="project" value="UniProtKB-UniRule"/>
</dbReference>
<dbReference type="PIRSF" id="PIRSF001259">
    <property type="entry name" value="RibA"/>
    <property type="match status" value="1"/>
</dbReference>
<comment type="similarity">
    <text evidence="6">In the C-terminal section; belongs to the GTP cyclohydrolase II family.</text>
</comment>
<dbReference type="GO" id="GO:0005829">
    <property type="term" value="C:cytosol"/>
    <property type="evidence" value="ECO:0007669"/>
    <property type="project" value="TreeGrafter"/>
</dbReference>
<evidence type="ECO:0000256" key="5">
    <source>
        <dbReference type="ARBA" id="ARBA00005520"/>
    </source>
</evidence>
<protein>
    <recommendedName>
        <fullName evidence="8 14">3,4-dihydroxy-2-butanone 4-phosphate synthase</fullName>
        <shortName evidence="14">DHBP synthase</shortName>
        <ecNumber evidence="7 14">4.1.99.12</ecNumber>
    </recommendedName>
</protein>
<sequence>MSEQQPHSLSEVYTGALSSIEEVVEEARSGRMFILVDDENRENEGDICVVAQMATPEVVNFMAKHARGLICLSLTRDRIDKLGLPLMSSRNETRHETAFTVSIEAREGVTTGISAHDRAHTIQVAIDPQRGREDIVTPGHVFPLMAREGGTLVRAGHTEAVVDIARMAGLNPSGVICEIMNDDGTMARLPDLVQFAQFHNLKIATIADLIAYRRRTESVVDRAVETTLRSKFGGDWRMIVYTNKVTYAEHVVLVKGDITTKDPVLVRMHALNVLDDVLGDDSGKRGGTLGSAMKLIGEAGRGVVVLIREPSATSLSDRVRDKLRAEAEGRVPHAELRDYGVGAQILLDLGIHEMVLLSNTKRTIIGLDGYGLSVVEQRPIPVDV</sequence>
<dbReference type="FunFam" id="3.90.870.10:FF:000001">
    <property type="entry name" value="Riboflavin biosynthesis protein RibBA"/>
    <property type="match status" value="1"/>
</dbReference>
<dbReference type="RefSeq" id="WP_093147587.1">
    <property type="nucleotide sequence ID" value="NZ_FNBW01000001.1"/>
</dbReference>
<keyword evidence="13 14" id="KW-0456">Lyase</keyword>
<feature type="site" description="Essential for catalytic activity" evidence="14">
    <location>
        <position position="140"/>
    </location>
</feature>
<dbReference type="OrthoDB" id="9793111at2"/>
<comment type="catalytic activity">
    <reaction evidence="1 14">
        <text>D-ribulose 5-phosphate = (2S)-2-hydroxy-3-oxobutyl phosphate + formate + H(+)</text>
        <dbReference type="Rhea" id="RHEA:18457"/>
        <dbReference type="ChEBI" id="CHEBI:15378"/>
        <dbReference type="ChEBI" id="CHEBI:15740"/>
        <dbReference type="ChEBI" id="CHEBI:58121"/>
        <dbReference type="ChEBI" id="CHEBI:58830"/>
        <dbReference type="EC" id="4.1.99.12"/>
    </reaction>
</comment>
<keyword evidence="10 14" id="KW-0479">Metal-binding</keyword>
<name>A0A8G2BE08_9PROT</name>
<keyword evidence="16" id="KW-0378">Hydrolase</keyword>
<dbReference type="Proteomes" id="UP000198615">
    <property type="component" value="Unassembled WGS sequence"/>
</dbReference>
<feature type="binding site" evidence="14">
    <location>
        <position position="46"/>
    </location>
    <ligand>
        <name>D-ribulose 5-phosphate</name>
        <dbReference type="ChEBI" id="CHEBI:58121"/>
    </ligand>
</feature>
<dbReference type="SUPFAM" id="SSF142695">
    <property type="entry name" value="RibA-like"/>
    <property type="match status" value="1"/>
</dbReference>
<evidence type="ECO:0000256" key="3">
    <source>
        <dbReference type="ARBA" id="ARBA00002284"/>
    </source>
</evidence>
<dbReference type="EC" id="4.1.99.12" evidence="7 14"/>
<dbReference type="Gene3D" id="3.90.870.10">
    <property type="entry name" value="DHBP synthase"/>
    <property type="match status" value="1"/>
</dbReference>
<dbReference type="HAMAP" id="MF_00180">
    <property type="entry name" value="RibB"/>
    <property type="match status" value="1"/>
</dbReference>
<evidence type="ECO:0000256" key="8">
    <source>
        <dbReference type="ARBA" id="ARBA00018836"/>
    </source>
</evidence>
<dbReference type="PANTHER" id="PTHR21327">
    <property type="entry name" value="GTP CYCLOHYDROLASE II-RELATED"/>
    <property type="match status" value="1"/>
</dbReference>
<keyword evidence="17" id="KW-1185">Reference proteome</keyword>
<dbReference type="EMBL" id="FNBW01000001">
    <property type="protein sequence ID" value="SDF10523.1"/>
    <property type="molecule type" value="Genomic_DNA"/>
</dbReference>
<dbReference type="SUPFAM" id="SSF55821">
    <property type="entry name" value="YrdC/RibB"/>
    <property type="match status" value="1"/>
</dbReference>
<feature type="binding site" evidence="14">
    <location>
        <begin position="154"/>
        <end position="158"/>
    </location>
    <ligand>
        <name>D-ribulose 5-phosphate</name>
        <dbReference type="ChEBI" id="CHEBI:58121"/>
    </ligand>
</feature>
<comment type="similarity">
    <text evidence="5">In the N-terminal section; belongs to the DHBP synthase family.</text>
</comment>
<keyword evidence="9 14" id="KW-0686">Riboflavin biosynthesis</keyword>
<comment type="cofactor">
    <cofactor evidence="14">
        <name>Mg(2+)</name>
        <dbReference type="ChEBI" id="CHEBI:18420"/>
    </cofactor>
    <cofactor evidence="14">
        <name>Mn(2+)</name>
        <dbReference type="ChEBI" id="CHEBI:29035"/>
    </cofactor>
    <text evidence="14">Binds 2 divalent metal cations per subunit. Magnesium or manganese.</text>
</comment>
<gene>
    <name evidence="14" type="primary">ribB</name>
    <name evidence="16" type="ORF">SAMN05660686_00272</name>
</gene>
<dbReference type="GO" id="GO:0008686">
    <property type="term" value="F:3,4-dihydroxy-2-butanone-4-phosphate synthase activity"/>
    <property type="evidence" value="ECO:0007669"/>
    <property type="project" value="UniProtKB-UniRule"/>
</dbReference>
<evidence type="ECO:0000256" key="11">
    <source>
        <dbReference type="ARBA" id="ARBA00022842"/>
    </source>
</evidence>
<dbReference type="InterPro" id="IPR036144">
    <property type="entry name" value="RibA-like_sf"/>
</dbReference>
<evidence type="ECO:0000256" key="2">
    <source>
        <dbReference type="ARBA" id="ARBA00001936"/>
    </source>
</evidence>
<dbReference type="PANTHER" id="PTHR21327:SF34">
    <property type="entry name" value="3,4-DIHYDROXY-2-BUTANONE 4-PHOSPHATE SYNTHASE"/>
    <property type="match status" value="1"/>
</dbReference>
<accession>A0A8G2BE08</accession>
<dbReference type="GO" id="GO:0000287">
    <property type="term" value="F:magnesium ion binding"/>
    <property type="evidence" value="ECO:0007669"/>
    <property type="project" value="UniProtKB-UniRule"/>
</dbReference>
<dbReference type="Gene3D" id="3.40.50.10990">
    <property type="entry name" value="GTP cyclohydrolase II"/>
    <property type="match status" value="1"/>
</dbReference>
<evidence type="ECO:0000256" key="13">
    <source>
        <dbReference type="ARBA" id="ARBA00023239"/>
    </source>
</evidence>